<dbReference type="RefSeq" id="WP_159976041.1">
    <property type="nucleotide sequence ID" value="NZ_BLIV01000003.1"/>
</dbReference>
<keyword evidence="2" id="KW-1185">Reference proteome</keyword>
<dbReference type="AlphaFoldDB" id="A0A640VQQ5"/>
<organism evidence="1 2">
    <name type="scientific">Roseobacter cerasinus</name>
    <dbReference type="NCBI Taxonomy" id="2602289"/>
    <lineage>
        <taxon>Bacteria</taxon>
        <taxon>Pseudomonadati</taxon>
        <taxon>Pseudomonadota</taxon>
        <taxon>Alphaproteobacteria</taxon>
        <taxon>Rhodobacterales</taxon>
        <taxon>Roseobacteraceae</taxon>
        <taxon>Roseobacter</taxon>
    </lineage>
</organism>
<name>A0A640VQQ5_9RHOB</name>
<dbReference type="EMBL" id="BLIV01000003">
    <property type="protein sequence ID" value="GFE49934.1"/>
    <property type="molecule type" value="Genomic_DNA"/>
</dbReference>
<reference evidence="1 2" key="1">
    <citation type="submission" date="2019-12" db="EMBL/GenBank/DDBJ databases">
        <title>Roseobacter cerasinus sp. nov., isolated from seawater around aquaculture.</title>
        <authorList>
            <person name="Muramatsu S."/>
            <person name="Takabe Y."/>
            <person name="Mori K."/>
            <person name="Takaichi S."/>
            <person name="Hanada S."/>
        </authorList>
    </citation>
    <scope>NUCLEOTIDE SEQUENCE [LARGE SCALE GENOMIC DNA]</scope>
    <source>
        <strain evidence="1 2">AI77</strain>
    </source>
</reference>
<evidence type="ECO:0000313" key="2">
    <source>
        <dbReference type="Proteomes" id="UP000436522"/>
    </source>
</evidence>
<evidence type="ECO:0000313" key="1">
    <source>
        <dbReference type="EMBL" id="GFE49934.1"/>
    </source>
</evidence>
<dbReference type="OrthoDB" id="7639273at2"/>
<comment type="caution">
    <text evidence="1">The sequence shown here is derived from an EMBL/GenBank/DDBJ whole genome shotgun (WGS) entry which is preliminary data.</text>
</comment>
<sequence length="105" mass="12053">MPLWDRITWLFRPEPRRPLAHRQPARAPGPQDDVPLGLEAVDLSQIDAVNRKNASLERVNTFHAPFRTQKYSLEGAETAVTTLPDDETYAARYHRAYNRKEGETP</sequence>
<gene>
    <name evidence="1" type="ORF">So717_16870</name>
</gene>
<dbReference type="Proteomes" id="UP000436522">
    <property type="component" value="Unassembled WGS sequence"/>
</dbReference>
<proteinExistence type="predicted"/>
<accession>A0A640VQQ5</accession>
<protein>
    <submittedName>
        <fullName evidence="1">Uncharacterized protein</fullName>
    </submittedName>
</protein>